<name>A0ABM5N2K2_EMTOG</name>
<dbReference type="SMART" id="SM00448">
    <property type="entry name" value="REC"/>
    <property type="match status" value="1"/>
</dbReference>
<organism evidence="4 5">
    <name type="scientific">Emticicia oligotrophica (strain DSM 17448 / CIP 109782 / MTCC 6937 / GPTSA100-15)</name>
    <dbReference type="NCBI Taxonomy" id="929562"/>
    <lineage>
        <taxon>Bacteria</taxon>
        <taxon>Pseudomonadati</taxon>
        <taxon>Bacteroidota</taxon>
        <taxon>Cytophagia</taxon>
        <taxon>Cytophagales</taxon>
        <taxon>Leadbetterellaceae</taxon>
        <taxon>Emticicia</taxon>
    </lineage>
</organism>
<dbReference type="Gene3D" id="2.40.50.1020">
    <property type="entry name" value="LytTr DNA-binding domain"/>
    <property type="match status" value="1"/>
</dbReference>
<evidence type="ECO:0000259" key="2">
    <source>
        <dbReference type="PROSITE" id="PS50110"/>
    </source>
</evidence>
<dbReference type="PANTHER" id="PTHR37299">
    <property type="entry name" value="TRANSCRIPTIONAL REGULATOR-RELATED"/>
    <property type="match status" value="1"/>
</dbReference>
<dbReference type="Pfam" id="PF00072">
    <property type="entry name" value="Response_reg"/>
    <property type="match status" value="1"/>
</dbReference>
<protein>
    <submittedName>
        <fullName evidence="4">Two component transcriptional regulator, LytTR family</fullName>
    </submittedName>
</protein>
<evidence type="ECO:0000313" key="5">
    <source>
        <dbReference type="Proteomes" id="UP000002875"/>
    </source>
</evidence>
<keyword evidence="5" id="KW-1185">Reference proteome</keyword>
<dbReference type="InterPro" id="IPR011006">
    <property type="entry name" value="CheY-like_superfamily"/>
</dbReference>
<accession>A0ABM5N2K2</accession>
<evidence type="ECO:0000259" key="3">
    <source>
        <dbReference type="PROSITE" id="PS50930"/>
    </source>
</evidence>
<dbReference type="CDD" id="cd17534">
    <property type="entry name" value="REC_DC-like"/>
    <property type="match status" value="1"/>
</dbReference>
<dbReference type="RefSeq" id="WP_015029392.1">
    <property type="nucleotide sequence ID" value="NC_018748.1"/>
</dbReference>
<dbReference type="Pfam" id="PF04397">
    <property type="entry name" value="LytTR"/>
    <property type="match status" value="1"/>
</dbReference>
<proteinExistence type="predicted"/>
<feature type="domain" description="HTH LytTR-type" evidence="3">
    <location>
        <begin position="151"/>
        <end position="249"/>
    </location>
</feature>
<evidence type="ECO:0000313" key="4">
    <source>
        <dbReference type="EMBL" id="AFK03695.1"/>
    </source>
</evidence>
<evidence type="ECO:0000256" key="1">
    <source>
        <dbReference type="PROSITE-ProRule" id="PRU00169"/>
    </source>
</evidence>
<dbReference type="InterPro" id="IPR007492">
    <property type="entry name" value="LytTR_DNA-bd_dom"/>
</dbReference>
<keyword evidence="1" id="KW-0597">Phosphoprotein</keyword>
<dbReference type="PANTHER" id="PTHR37299:SF1">
    <property type="entry name" value="STAGE 0 SPORULATION PROTEIN A HOMOLOG"/>
    <property type="match status" value="1"/>
</dbReference>
<feature type="modified residue" description="4-aspartylphosphate" evidence="1">
    <location>
        <position position="55"/>
    </location>
</feature>
<dbReference type="EMBL" id="CP002961">
    <property type="protein sequence ID" value="AFK03695.1"/>
    <property type="molecule type" value="Genomic_DNA"/>
</dbReference>
<dbReference type="PROSITE" id="PS50110">
    <property type="entry name" value="RESPONSE_REGULATORY"/>
    <property type="match status" value="1"/>
</dbReference>
<dbReference type="Gene3D" id="3.40.50.2300">
    <property type="match status" value="1"/>
</dbReference>
<dbReference type="Proteomes" id="UP000002875">
    <property type="component" value="Chromosome"/>
</dbReference>
<dbReference type="SUPFAM" id="SSF52172">
    <property type="entry name" value="CheY-like"/>
    <property type="match status" value="1"/>
</dbReference>
<reference evidence="4 5" key="1">
    <citation type="submission" date="2011-07" db="EMBL/GenBank/DDBJ databases">
        <title>The complete genome of chromosome of Emticicia oligotrophica DSM 17448.</title>
        <authorList>
            <consortium name="US DOE Joint Genome Institute (JGI-PGF)"/>
            <person name="Lucas S."/>
            <person name="Han J."/>
            <person name="Lapidus A."/>
            <person name="Bruce D."/>
            <person name="Goodwin L."/>
            <person name="Pitluck S."/>
            <person name="Peters L."/>
            <person name="Kyrpides N."/>
            <person name="Mavromatis K."/>
            <person name="Ivanova N."/>
            <person name="Ovchinnikova G."/>
            <person name="Teshima H."/>
            <person name="Detter J.C."/>
            <person name="Tapia R."/>
            <person name="Han C."/>
            <person name="Land M."/>
            <person name="Hauser L."/>
            <person name="Markowitz V."/>
            <person name="Cheng J.-F."/>
            <person name="Hugenholtz P."/>
            <person name="Woyke T."/>
            <person name="Wu D."/>
            <person name="Tindall B."/>
            <person name="Pomrenke H."/>
            <person name="Brambilla E."/>
            <person name="Klenk H.-P."/>
            <person name="Eisen J.A."/>
        </authorList>
    </citation>
    <scope>NUCLEOTIDE SEQUENCE [LARGE SCALE GENOMIC DNA]</scope>
    <source>
        <strain evidence="4 5">DSM 17448</strain>
    </source>
</reference>
<dbReference type="PROSITE" id="PS50930">
    <property type="entry name" value="HTH_LYTTR"/>
    <property type="match status" value="1"/>
</dbReference>
<dbReference type="InterPro" id="IPR046947">
    <property type="entry name" value="LytR-like"/>
</dbReference>
<gene>
    <name evidence="4" type="ordered locus">Emtol_2559</name>
</gene>
<dbReference type="SMART" id="SM00850">
    <property type="entry name" value="LytTR"/>
    <property type="match status" value="1"/>
</dbReference>
<dbReference type="InterPro" id="IPR001789">
    <property type="entry name" value="Sig_transdc_resp-reg_receiver"/>
</dbReference>
<sequence>MPSVRILIAEDDWIIAKEISLTLQDLGFDVIGTFDTGEEFVQKLPTLKPDLALLDIDLAGSMTGIDIAEKLKPLGIPFVFLTAMADIQTIEKAKQTEPYAYLVKPVRAESLLSTIEVSLYNFHRQKSLDSSTPSAGSLPINQAIFSINEAIFVKSKKRLEKIKIADILWIEAEDIYAIIVTKNGKYILSQPLKSIEERLPAEHFMRVHRSYIVQLDKIQAIEENDLIIEGKYIAIGKTFKEKLMSRLAFL</sequence>
<feature type="domain" description="Response regulatory" evidence="2">
    <location>
        <begin position="5"/>
        <end position="119"/>
    </location>
</feature>